<reference evidence="3" key="1">
    <citation type="journal article" date="2017" name="Genome Biol.">
        <title>Comparative genomics reveals high biological diversity and specific adaptations in the industrially and medically important fungal genus Aspergillus.</title>
        <authorList>
            <person name="de Vries R.P."/>
            <person name="Riley R."/>
            <person name="Wiebenga A."/>
            <person name="Aguilar-Osorio G."/>
            <person name="Amillis S."/>
            <person name="Uchima C.A."/>
            <person name="Anderluh G."/>
            <person name="Asadollahi M."/>
            <person name="Askin M."/>
            <person name="Barry K."/>
            <person name="Battaglia E."/>
            <person name="Bayram O."/>
            <person name="Benocci T."/>
            <person name="Braus-Stromeyer S.A."/>
            <person name="Caldana C."/>
            <person name="Canovas D."/>
            <person name="Cerqueira G.C."/>
            <person name="Chen F."/>
            <person name="Chen W."/>
            <person name="Choi C."/>
            <person name="Clum A."/>
            <person name="Dos Santos R.A."/>
            <person name="Damasio A.R."/>
            <person name="Diallinas G."/>
            <person name="Emri T."/>
            <person name="Fekete E."/>
            <person name="Flipphi M."/>
            <person name="Freyberg S."/>
            <person name="Gallo A."/>
            <person name="Gournas C."/>
            <person name="Habgood R."/>
            <person name="Hainaut M."/>
            <person name="Harispe M.L."/>
            <person name="Henrissat B."/>
            <person name="Hilden K.S."/>
            <person name="Hope R."/>
            <person name="Hossain A."/>
            <person name="Karabika E."/>
            <person name="Karaffa L."/>
            <person name="Karanyi Z."/>
            <person name="Krasevec N."/>
            <person name="Kuo A."/>
            <person name="Kusch H."/>
            <person name="LaButti K."/>
            <person name="Lagendijk E.L."/>
            <person name="Lapidus A."/>
            <person name="Levasseur A."/>
            <person name="Lindquist E."/>
            <person name="Lipzen A."/>
            <person name="Logrieco A.F."/>
            <person name="MacCabe A."/>
            <person name="Maekelae M.R."/>
            <person name="Malavazi I."/>
            <person name="Melin P."/>
            <person name="Meyer V."/>
            <person name="Mielnichuk N."/>
            <person name="Miskei M."/>
            <person name="Molnar A.P."/>
            <person name="Mule G."/>
            <person name="Ngan C.Y."/>
            <person name="Orejas M."/>
            <person name="Orosz E."/>
            <person name="Ouedraogo J.P."/>
            <person name="Overkamp K.M."/>
            <person name="Park H.-S."/>
            <person name="Perrone G."/>
            <person name="Piumi F."/>
            <person name="Punt P.J."/>
            <person name="Ram A.F."/>
            <person name="Ramon A."/>
            <person name="Rauscher S."/>
            <person name="Record E."/>
            <person name="Riano-Pachon D.M."/>
            <person name="Robert V."/>
            <person name="Roehrig J."/>
            <person name="Ruller R."/>
            <person name="Salamov A."/>
            <person name="Salih N.S."/>
            <person name="Samson R.A."/>
            <person name="Sandor E."/>
            <person name="Sanguinetti M."/>
            <person name="Schuetze T."/>
            <person name="Sepcic K."/>
            <person name="Shelest E."/>
            <person name="Sherlock G."/>
            <person name="Sophianopoulou V."/>
            <person name="Squina F.M."/>
            <person name="Sun H."/>
            <person name="Susca A."/>
            <person name="Todd R.B."/>
            <person name="Tsang A."/>
            <person name="Unkles S.E."/>
            <person name="van de Wiele N."/>
            <person name="van Rossen-Uffink D."/>
            <person name="Oliveira J.V."/>
            <person name="Vesth T.C."/>
            <person name="Visser J."/>
            <person name="Yu J.-H."/>
            <person name="Zhou M."/>
            <person name="Andersen M.R."/>
            <person name="Archer D.B."/>
            <person name="Baker S.E."/>
            <person name="Benoit I."/>
            <person name="Brakhage A.A."/>
            <person name="Braus G.H."/>
            <person name="Fischer R."/>
            <person name="Frisvad J.C."/>
            <person name="Goldman G.H."/>
            <person name="Houbraken J."/>
            <person name="Oakley B."/>
            <person name="Pocsi I."/>
            <person name="Scazzocchio C."/>
            <person name="Seiboth B."/>
            <person name="vanKuyk P.A."/>
            <person name="Wortman J."/>
            <person name="Dyer P.S."/>
            <person name="Grigoriev I.V."/>
        </authorList>
    </citation>
    <scope>NUCLEOTIDE SEQUENCE [LARGE SCALE GENOMIC DNA]</scope>
    <source>
        <strain evidence="3">ATCC 16872 / CBS 172.66 / WB 5094</strain>
    </source>
</reference>
<gene>
    <name evidence="2" type="ORF">ASPACDRAFT_48132</name>
</gene>
<dbReference type="GeneID" id="30975881"/>
<organism evidence="2 3">
    <name type="scientific">Aspergillus aculeatus (strain ATCC 16872 / CBS 172.66 / WB 5094)</name>
    <dbReference type="NCBI Taxonomy" id="690307"/>
    <lineage>
        <taxon>Eukaryota</taxon>
        <taxon>Fungi</taxon>
        <taxon>Dikarya</taxon>
        <taxon>Ascomycota</taxon>
        <taxon>Pezizomycotina</taxon>
        <taxon>Eurotiomycetes</taxon>
        <taxon>Eurotiomycetidae</taxon>
        <taxon>Eurotiales</taxon>
        <taxon>Aspergillaceae</taxon>
        <taxon>Aspergillus</taxon>
        <taxon>Aspergillus subgen. Circumdati</taxon>
    </lineage>
</organism>
<evidence type="ECO:0000313" key="3">
    <source>
        <dbReference type="Proteomes" id="UP000184546"/>
    </source>
</evidence>
<name>A0A1L9WFU0_ASPA1</name>
<evidence type="ECO:0000313" key="2">
    <source>
        <dbReference type="EMBL" id="OJJ95028.1"/>
    </source>
</evidence>
<feature type="region of interest" description="Disordered" evidence="1">
    <location>
        <begin position="53"/>
        <end position="73"/>
    </location>
</feature>
<sequence length="180" mass="19748">MSATDRCIIIITTIATVLTRSLPLSPSSIIALEHADTTDIPIYPHVARRRAIRPTMQPPRSSRDHPTSHRCKHTHFARSNLLPSGYLPVANRVKRVPRRNGTSIASRGNSTVGQTSKGVWITTGKGMSSTQGDDPLQYEENPSVHRVMVVHGVRQGTTRRLADITPPSCSGCGLGRPWRD</sequence>
<protein>
    <submittedName>
        <fullName evidence="2">Uncharacterized protein</fullName>
    </submittedName>
</protein>
<dbReference type="AlphaFoldDB" id="A0A1L9WFU0"/>
<accession>A0A1L9WFU0</accession>
<keyword evidence="3" id="KW-1185">Reference proteome</keyword>
<dbReference type="VEuPathDB" id="FungiDB:ASPACDRAFT_48132"/>
<proteinExistence type="predicted"/>
<dbReference type="Proteomes" id="UP000184546">
    <property type="component" value="Unassembled WGS sequence"/>
</dbReference>
<dbReference type="RefSeq" id="XP_020051368.1">
    <property type="nucleotide sequence ID" value="XM_020202067.1"/>
</dbReference>
<evidence type="ECO:0000256" key="1">
    <source>
        <dbReference type="SAM" id="MobiDB-lite"/>
    </source>
</evidence>
<dbReference type="EMBL" id="KV878991">
    <property type="protein sequence ID" value="OJJ95028.1"/>
    <property type="molecule type" value="Genomic_DNA"/>
</dbReference>